<dbReference type="HOGENOM" id="CLU_2890445_0_0_1"/>
<proteinExistence type="predicted"/>
<organism evidence="1">
    <name type="scientific">Albugo laibachii Nc14</name>
    <dbReference type="NCBI Taxonomy" id="890382"/>
    <lineage>
        <taxon>Eukaryota</taxon>
        <taxon>Sar</taxon>
        <taxon>Stramenopiles</taxon>
        <taxon>Oomycota</taxon>
        <taxon>Peronosporomycetes</taxon>
        <taxon>Albuginales</taxon>
        <taxon>Albuginaceae</taxon>
        <taxon>Albugo</taxon>
    </lineage>
</organism>
<evidence type="ECO:0000313" key="1">
    <source>
        <dbReference type="EMBL" id="CCA24045.1"/>
    </source>
</evidence>
<protein>
    <submittedName>
        <fullName evidence="1">AlNc14C219G9075 protein</fullName>
    </submittedName>
</protein>
<reference evidence="1" key="2">
    <citation type="submission" date="2011-02" db="EMBL/GenBank/DDBJ databases">
        <authorList>
            <person name="MacLean D."/>
        </authorList>
    </citation>
    <scope>NUCLEOTIDE SEQUENCE</scope>
</reference>
<reference evidence="1" key="1">
    <citation type="journal article" date="2011" name="PLoS Biol.">
        <title>Gene gain and loss during evolution of obligate parasitism in the white rust pathogen of Arabidopsis thaliana.</title>
        <authorList>
            <person name="Kemen E."/>
            <person name="Gardiner A."/>
            <person name="Schultz-Larsen T."/>
            <person name="Kemen A.C."/>
            <person name="Balmuth A.L."/>
            <person name="Robert-Seilaniantz A."/>
            <person name="Bailey K."/>
            <person name="Holub E."/>
            <person name="Studholme D.J."/>
            <person name="Maclean D."/>
            <person name="Jones J.D."/>
        </authorList>
    </citation>
    <scope>NUCLEOTIDE SEQUENCE</scope>
</reference>
<dbReference type="EMBL" id="FR824264">
    <property type="protein sequence ID" value="CCA24045.1"/>
    <property type="molecule type" value="Genomic_DNA"/>
</dbReference>
<sequence length="64" mass="7407">MRNPKSNAFIEGREKNEIFPENALVSLYGLYRHRMSMLPLLLCISALNGFKLRESSLLKQPRTL</sequence>
<gene>
    <name evidence="1" type="primary">AlNc14C219G9075</name>
    <name evidence="1" type="ORF">ALNC14_101890</name>
</gene>
<accession>F0WRS9</accession>
<dbReference type="AlphaFoldDB" id="F0WRS9"/>
<name>F0WRS9_9STRA</name>